<gene>
    <name evidence="2" type="ORF">KB893_017385</name>
</gene>
<evidence type="ECO:0000256" key="1">
    <source>
        <dbReference type="SAM" id="MobiDB-lite"/>
    </source>
</evidence>
<dbReference type="AlphaFoldDB" id="A0AAP2CDN9"/>
<dbReference type="Pfam" id="PF13279">
    <property type="entry name" value="4HBT_2"/>
    <property type="match status" value="1"/>
</dbReference>
<keyword evidence="3" id="KW-1185">Reference proteome</keyword>
<proteinExistence type="predicted"/>
<organism evidence="2 3">
    <name type="scientific">Coralloluteibacterium stylophorae</name>
    <dbReference type="NCBI Taxonomy" id="1776034"/>
    <lineage>
        <taxon>Bacteria</taxon>
        <taxon>Pseudomonadati</taxon>
        <taxon>Pseudomonadota</taxon>
        <taxon>Gammaproteobacteria</taxon>
        <taxon>Lysobacterales</taxon>
        <taxon>Lysobacteraceae</taxon>
        <taxon>Coralloluteibacterium</taxon>
    </lineage>
</organism>
<dbReference type="Gene3D" id="3.10.129.10">
    <property type="entry name" value="Hotdog Thioesterase"/>
    <property type="match status" value="1"/>
</dbReference>
<dbReference type="InterPro" id="IPR029069">
    <property type="entry name" value="HotDog_dom_sf"/>
</dbReference>
<feature type="region of interest" description="Disordered" evidence="1">
    <location>
        <begin position="1"/>
        <end position="76"/>
    </location>
</feature>
<dbReference type="SUPFAM" id="SSF54637">
    <property type="entry name" value="Thioesterase/thiol ester dehydrase-isomerase"/>
    <property type="match status" value="1"/>
</dbReference>
<evidence type="ECO:0000313" key="2">
    <source>
        <dbReference type="EMBL" id="MBS7458908.1"/>
    </source>
</evidence>
<sequence>MSNDEDSKPARKRAPRKRSARKNAAPAPAPGTAQQVQATNAGVAEATGAAAHAAAKPEREAAPATPAPAEAREPQRLLRTTMDVRWRDLDAFNHVNNSNYLTYLEEARLRWMMQLPGEWLDDHIAPLMAGCNVNYKRPIEWPEELVVELFVERIGTTSITIGHRILSAKDATVVYADGNVTMVWVDRRSGRPAPLPEAVRQACGA</sequence>
<reference evidence="2 3" key="1">
    <citation type="journal article" date="2021" name="Microbiol. Resour. Announc.">
        <title>Draft Genome Sequence of Coralloluteibacterium stylophorae LMG 29479T.</title>
        <authorList>
            <person name="Karlyshev A.V."/>
            <person name="Kudryashova E.B."/>
            <person name="Ariskina E.V."/>
            <person name="Conroy A.P."/>
            <person name="Abidueva E.Y."/>
        </authorList>
    </citation>
    <scope>NUCLEOTIDE SEQUENCE [LARGE SCALE GENOMIC DNA]</scope>
    <source>
        <strain evidence="2 3">LMG 29479</strain>
    </source>
</reference>
<feature type="compositionally biased region" description="Basic residues" evidence="1">
    <location>
        <begin position="10"/>
        <end position="21"/>
    </location>
</feature>
<dbReference type="Proteomes" id="UP000675747">
    <property type="component" value="Unassembled WGS sequence"/>
</dbReference>
<protein>
    <submittedName>
        <fullName evidence="2">Acyl-CoA thioesterase</fullName>
    </submittedName>
</protein>
<accession>A0AAP2CDN9</accession>
<dbReference type="PANTHER" id="PTHR31793:SF24">
    <property type="entry name" value="LONG-CHAIN ACYL-COA THIOESTERASE FADM"/>
    <property type="match status" value="1"/>
</dbReference>
<evidence type="ECO:0000313" key="3">
    <source>
        <dbReference type="Proteomes" id="UP000675747"/>
    </source>
</evidence>
<dbReference type="PANTHER" id="PTHR31793">
    <property type="entry name" value="4-HYDROXYBENZOYL-COA THIOESTERASE FAMILY MEMBER"/>
    <property type="match status" value="1"/>
</dbReference>
<dbReference type="GO" id="GO:0047617">
    <property type="term" value="F:fatty acyl-CoA hydrolase activity"/>
    <property type="evidence" value="ECO:0007669"/>
    <property type="project" value="TreeGrafter"/>
</dbReference>
<feature type="compositionally biased region" description="Low complexity" evidence="1">
    <location>
        <begin position="22"/>
        <end position="54"/>
    </location>
</feature>
<name>A0AAP2CDN9_9GAMM</name>
<comment type="caution">
    <text evidence="2">The sequence shown here is derived from an EMBL/GenBank/DDBJ whole genome shotgun (WGS) entry which is preliminary data.</text>
</comment>
<dbReference type="CDD" id="cd00586">
    <property type="entry name" value="4HBT"/>
    <property type="match status" value="1"/>
</dbReference>
<dbReference type="InterPro" id="IPR050563">
    <property type="entry name" value="4-hydroxybenzoyl-CoA_TE"/>
</dbReference>
<dbReference type="EMBL" id="JAGQFT020000016">
    <property type="protein sequence ID" value="MBS7458908.1"/>
    <property type="molecule type" value="Genomic_DNA"/>
</dbReference>